<dbReference type="InterPro" id="IPR043502">
    <property type="entry name" value="DNA/RNA_pol_sf"/>
</dbReference>
<evidence type="ECO:0000313" key="6">
    <source>
        <dbReference type="RefSeq" id="XP_018495155.1"/>
    </source>
</evidence>
<feature type="non-terminal residue" evidence="6">
    <location>
        <position position="1304"/>
    </location>
</feature>
<sequence>MRDPGPSGLLPRRNQEQEEMAERPGTDEKREIDGRSERENEVETDDVSETMELEDLTSERLERAVGKNLAAVLTKATMQAKLSVKKTGEINETPKAGTWLPAPIQLAPQETPTRDAVLAAPRLKAPTSSEIRRESKPNSERVNKRKTLLSPEKDELEKRPRKIDTMEELMCLVRERIETYVRTKVQGIKKEERPNTDRKVKTFTDSLMRSTDRLEREIVEAIEESFATQKEKIEARCRVTPRCTCERSTQTEKLRGPRSQEGAAQAEEIREKFISLKTVEDMAELAETEWPRDTCSRVSTTKTGIMSNRSTKILIVDPEDKEQRTTNVLEQLEKSSPAIRGVRSLDDGEVASTETNTPSALMRDFGDRVETERRTLIIGKSRGMAKTCDMIEVIQKIALRADLLRTKEDEKILIQIPSTWDAVLTQKLLEICWNRNDIGSHAEISMKTRRTKNTDRAKTNNDPEWKKQRSRNTQGSVIIGIQNESFAEVLMKLRKEVDMESLGVDIRGVKQTEQGLKLRVRERRTGGQTRLAQYIEEHMSMKTHVRVPAQNTILAIYNMDLATSEEEIERTLRKTISLRAETPIKVEKIRTNEKGQRSALVRLARPDADRLLRLERIKIGWEICRIREWQTVAVCYRCQEIGHRAHECKEKETKAKVCYKCGKEGHLTKACEETEVFCQNCQAEGHSKTRAAHAALEMHVQNHGIDICILSEVNKKISEAYGKRDEGWLADETGDSAIWITGVGPQLRVRNSTTSQGLTHVELEDGPHLASCYFSPNKSDEEFVDYLESIQDLIRDKQMYAWIIAGDFNAASCTWGSRRTSRRGYELEEFAATNNLSILNDGESPTFTKGVLQSFIDISLTNRPELVEYWSVKESTEMISDHQPIELHFRTGRQARGEQQPYQKKWRGRDLCRQEFFSKVDSACQEAKDRKTIVDDKFVSELLSAACSASAPQHSSHLRKKKPVYWWTKDIGEARRRCIHARRLFTRARKRAQDNPVGVEVLRTAYKAARDSYQSEILKSKRQKWKELCESVKNDIWGLPYQIIREKIGRRRLKIPREKTDKAIAELFPKGTPFERPKFLVNPTEIPKITTQEVRAAAEKLATGKANGADGIPPEAVKLLMSRWPEIFAEMVDNILATGDFPERWKTAQLILIPKLGKKDAYRPICLLDTTAKAVESILNRRLQEELQDKGALSDSQYGFRPKRSTITALENVYDAVNMELQKPPWRRARTLIVLLDVKNAFNSVEWSVILKNLRSKGISEYLQRTLSSYLKDRHIIDEDGRRHGMTAGVPQGSVLGPTLWNIA</sequence>
<dbReference type="GO" id="GO:0071897">
    <property type="term" value="P:DNA biosynthetic process"/>
    <property type="evidence" value="ECO:0007669"/>
    <property type="project" value="UniProtKB-ARBA"/>
</dbReference>
<feature type="domain" description="CCHC-type" evidence="3">
    <location>
        <begin position="658"/>
        <end position="673"/>
    </location>
</feature>
<dbReference type="PROSITE" id="PS50878">
    <property type="entry name" value="RT_POL"/>
    <property type="match status" value="1"/>
</dbReference>
<protein>
    <submittedName>
        <fullName evidence="6">Uncharacterized protein LOC108864297</fullName>
    </submittedName>
</protein>
<dbReference type="RefSeq" id="XP_018495155.1">
    <property type="nucleotide sequence ID" value="XM_018639639.1"/>
</dbReference>
<dbReference type="Pfam" id="PF00078">
    <property type="entry name" value="RVT_1"/>
    <property type="match status" value="1"/>
</dbReference>
<dbReference type="Gene3D" id="4.10.60.10">
    <property type="entry name" value="Zinc finger, CCHC-type"/>
    <property type="match status" value="1"/>
</dbReference>
<evidence type="ECO:0000259" key="4">
    <source>
        <dbReference type="PROSITE" id="PS50878"/>
    </source>
</evidence>
<dbReference type="CDD" id="cd09077">
    <property type="entry name" value="R1-I-EN"/>
    <property type="match status" value="1"/>
</dbReference>
<proteinExistence type="predicted"/>
<dbReference type="GeneID" id="108864297"/>
<evidence type="ECO:0000259" key="3">
    <source>
        <dbReference type="PROSITE" id="PS50158"/>
    </source>
</evidence>
<dbReference type="InterPro" id="IPR005135">
    <property type="entry name" value="Endo/exonuclease/phosphatase"/>
</dbReference>
<dbReference type="GO" id="GO:0008270">
    <property type="term" value="F:zinc ion binding"/>
    <property type="evidence" value="ECO:0007669"/>
    <property type="project" value="UniProtKB-KW"/>
</dbReference>
<evidence type="ECO:0000256" key="2">
    <source>
        <dbReference type="SAM" id="MobiDB-lite"/>
    </source>
</evidence>
<feature type="compositionally biased region" description="Basic and acidic residues" evidence="2">
    <location>
        <begin position="444"/>
        <end position="467"/>
    </location>
</feature>
<gene>
    <name evidence="6" type="primary">LOC108864297</name>
</gene>
<feature type="compositionally biased region" description="Acidic residues" evidence="2">
    <location>
        <begin position="42"/>
        <end position="56"/>
    </location>
</feature>
<dbReference type="SMART" id="SM00343">
    <property type="entry name" value="ZnF_C2HC"/>
    <property type="match status" value="2"/>
</dbReference>
<name>A0AAJ7PAA2_9ACAR</name>
<feature type="compositionally biased region" description="Basic and acidic residues" evidence="2">
    <location>
        <begin position="130"/>
        <end position="142"/>
    </location>
</feature>
<feature type="compositionally biased region" description="Basic and acidic residues" evidence="2">
    <location>
        <begin position="13"/>
        <end position="41"/>
    </location>
</feature>
<dbReference type="InterPro" id="IPR036875">
    <property type="entry name" value="Znf_CCHC_sf"/>
</dbReference>
<dbReference type="SUPFAM" id="SSF56219">
    <property type="entry name" value="DNase I-like"/>
    <property type="match status" value="1"/>
</dbReference>
<evidence type="ECO:0000256" key="1">
    <source>
        <dbReference type="PROSITE-ProRule" id="PRU00047"/>
    </source>
</evidence>
<dbReference type="CDD" id="cd01650">
    <property type="entry name" value="RT_nLTR_like"/>
    <property type="match status" value="1"/>
</dbReference>
<keyword evidence="5" id="KW-1185">Reference proteome</keyword>
<organism evidence="5 6">
    <name type="scientific">Galendromus occidentalis</name>
    <name type="common">western predatory mite</name>
    <dbReference type="NCBI Taxonomy" id="34638"/>
    <lineage>
        <taxon>Eukaryota</taxon>
        <taxon>Metazoa</taxon>
        <taxon>Ecdysozoa</taxon>
        <taxon>Arthropoda</taxon>
        <taxon>Chelicerata</taxon>
        <taxon>Arachnida</taxon>
        <taxon>Acari</taxon>
        <taxon>Parasitiformes</taxon>
        <taxon>Mesostigmata</taxon>
        <taxon>Gamasina</taxon>
        <taxon>Phytoseioidea</taxon>
        <taxon>Phytoseiidae</taxon>
        <taxon>Typhlodrominae</taxon>
        <taxon>Galendromus</taxon>
    </lineage>
</organism>
<dbReference type="InterPro" id="IPR000477">
    <property type="entry name" value="RT_dom"/>
</dbReference>
<feature type="domain" description="Reverse transcriptase" evidence="4">
    <location>
        <begin position="1134"/>
        <end position="1304"/>
    </location>
</feature>
<feature type="region of interest" description="Disordered" evidence="2">
    <location>
        <begin position="444"/>
        <end position="473"/>
    </location>
</feature>
<dbReference type="PANTHER" id="PTHR19446">
    <property type="entry name" value="REVERSE TRANSCRIPTASES"/>
    <property type="match status" value="1"/>
</dbReference>
<dbReference type="PROSITE" id="PS50158">
    <property type="entry name" value="ZF_CCHC"/>
    <property type="match status" value="2"/>
</dbReference>
<keyword evidence="1" id="KW-0479">Metal-binding</keyword>
<dbReference type="Pfam" id="PF14529">
    <property type="entry name" value="Exo_endo_phos_2"/>
    <property type="match status" value="1"/>
</dbReference>
<accession>A0AAJ7PAA2</accession>
<dbReference type="InterPro" id="IPR001878">
    <property type="entry name" value="Znf_CCHC"/>
</dbReference>
<dbReference type="SUPFAM" id="SSF57756">
    <property type="entry name" value="Retrovirus zinc finger-like domains"/>
    <property type="match status" value="1"/>
</dbReference>
<keyword evidence="1" id="KW-0863">Zinc-finger</keyword>
<dbReference type="GO" id="GO:0003676">
    <property type="term" value="F:nucleic acid binding"/>
    <property type="evidence" value="ECO:0007669"/>
    <property type="project" value="InterPro"/>
</dbReference>
<keyword evidence="1" id="KW-0862">Zinc</keyword>
<dbReference type="InterPro" id="IPR036691">
    <property type="entry name" value="Endo/exonu/phosph_ase_sf"/>
</dbReference>
<dbReference type="SUPFAM" id="SSF56672">
    <property type="entry name" value="DNA/RNA polymerases"/>
    <property type="match status" value="1"/>
</dbReference>
<dbReference type="KEGG" id="goe:108864297"/>
<dbReference type="Gene3D" id="3.60.10.10">
    <property type="entry name" value="Endonuclease/exonuclease/phosphatase"/>
    <property type="match status" value="1"/>
</dbReference>
<dbReference type="GO" id="GO:0003824">
    <property type="term" value="F:catalytic activity"/>
    <property type="evidence" value="ECO:0007669"/>
    <property type="project" value="InterPro"/>
</dbReference>
<feature type="domain" description="CCHC-type" evidence="3">
    <location>
        <begin position="635"/>
        <end position="650"/>
    </location>
</feature>
<dbReference type="Proteomes" id="UP000694867">
    <property type="component" value="Unplaced"/>
</dbReference>
<feature type="region of interest" description="Disordered" evidence="2">
    <location>
        <begin position="124"/>
        <end position="158"/>
    </location>
</feature>
<dbReference type="Pfam" id="PF00098">
    <property type="entry name" value="zf-CCHC"/>
    <property type="match status" value="2"/>
</dbReference>
<reference evidence="6" key="1">
    <citation type="submission" date="2025-08" db="UniProtKB">
        <authorList>
            <consortium name="RefSeq"/>
        </authorList>
    </citation>
    <scope>IDENTIFICATION</scope>
</reference>
<feature type="region of interest" description="Disordered" evidence="2">
    <location>
        <begin position="1"/>
        <end position="59"/>
    </location>
</feature>
<evidence type="ECO:0000313" key="5">
    <source>
        <dbReference type="Proteomes" id="UP000694867"/>
    </source>
</evidence>